<reference evidence="1" key="1">
    <citation type="submission" date="2022-06" db="EMBL/GenBank/DDBJ databases">
        <authorList>
            <person name="Dietemann V."/>
            <person name="Ory F."/>
            <person name="Dainat B."/>
            <person name="Oberhansli S."/>
        </authorList>
    </citation>
    <scope>NUCLEOTIDE SEQUENCE</scope>
    <source>
        <strain evidence="1">Ena-SAMPLE-TAB-26-04-2022-14:26:32:270-5432</strain>
    </source>
</reference>
<keyword evidence="2" id="KW-1185">Reference proteome</keyword>
<sequence length="63" mass="6989">MKRVASTTKPVIKDVLGVDISSYSQEYNKRLGEYQFSSKGKSTVRVKLASQGHVYDIHLGSVT</sequence>
<evidence type="ECO:0000313" key="1">
    <source>
        <dbReference type="EMBL" id="CAH8246127.1"/>
    </source>
</evidence>
<dbReference type="EMBL" id="CALYLO010000004">
    <property type="protein sequence ID" value="CAH8246127.1"/>
    <property type="molecule type" value="Genomic_DNA"/>
</dbReference>
<organism evidence="1 2">
    <name type="scientific">Paenibacillus melissococcoides</name>
    <dbReference type="NCBI Taxonomy" id="2912268"/>
    <lineage>
        <taxon>Bacteria</taxon>
        <taxon>Bacillati</taxon>
        <taxon>Bacillota</taxon>
        <taxon>Bacilli</taxon>
        <taxon>Bacillales</taxon>
        <taxon>Paenibacillaceae</taxon>
        <taxon>Paenibacillus</taxon>
    </lineage>
</organism>
<comment type="caution">
    <text evidence="1">The sequence shown here is derived from an EMBL/GenBank/DDBJ whole genome shotgun (WGS) entry which is preliminary data.</text>
</comment>
<name>A0ABM9G372_9BACL</name>
<accession>A0ABM9G372</accession>
<proteinExistence type="predicted"/>
<dbReference type="Proteomes" id="UP001154322">
    <property type="component" value="Unassembled WGS sequence"/>
</dbReference>
<protein>
    <submittedName>
        <fullName evidence="1">Uncharacterized protein</fullName>
    </submittedName>
</protein>
<evidence type="ECO:0000313" key="2">
    <source>
        <dbReference type="Proteomes" id="UP001154322"/>
    </source>
</evidence>
<gene>
    <name evidence="1" type="ORF">WJ0W_003364</name>
</gene>